<evidence type="ECO:0000313" key="1">
    <source>
        <dbReference type="EMBL" id="GLL00915.1"/>
    </source>
</evidence>
<comment type="caution">
    <text evidence="1">The sequence shown here is derived from an EMBL/GenBank/DDBJ whole genome shotgun (WGS) entry which is preliminary data.</text>
</comment>
<gene>
    <name evidence="1" type="ORF">GCM10017581_026560</name>
</gene>
<dbReference type="EMBL" id="BSFP01000011">
    <property type="protein sequence ID" value="GLL00915.1"/>
    <property type="molecule type" value="Genomic_DNA"/>
</dbReference>
<proteinExistence type="predicted"/>
<protein>
    <submittedName>
        <fullName evidence="1">Uncharacterized protein</fullName>
    </submittedName>
</protein>
<keyword evidence="2" id="KW-1185">Reference proteome</keyword>
<dbReference type="AlphaFoldDB" id="A0A9W6KHL3"/>
<dbReference type="Proteomes" id="UP001143480">
    <property type="component" value="Unassembled WGS sequence"/>
</dbReference>
<accession>A0A9W6KHL3</accession>
<reference evidence="1" key="2">
    <citation type="submission" date="2023-01" db="EMBL/GenBank/DDBJ databases">
        <authorList>
            <person name="Sun Q."/>
            <person name="Evtushenko L."/>
        </authorList>
    </citation>
    <scope>NUCLEOTIDE SEQUENCE</scope>
    <source>
        <strain evidence="1">VKM Ac-1321</strain>
    </source>
</reference>
<organism evidence="1 2">
    <name type="scientific">Dactylosporangium matsuzakiense</name>
    <dbReference type="NCBI Taxonomy" id="53360"/>
    <lineage>
        <taxon>Bacteria</taxon>
        <taxon>Bacillati</taxon>
        <taxon>Actinomycetota</taxon>
        <taxon>Actinomycetes</taxon>
        <taxon>Micromonosporales</taxon>
        <taxon>Micromonosporaceae</taxon>
        <taxon>Dactylosporangium</taxon>
    </lineage>
</organism>
<name>A0A9W6KHL3_9ACTN</name>
<reference evidence="1" key="1">
    <citation type="journal article" date="2014" name="Int. J. Syst. Evol. Microbiol.">
        <title>Complete genome sequence of Corynebacterium casei LMG S-19264T (=DSM 44701T), isolated from a smear-ripened cheese.</title>
        <authorList>
            <consortium name="US DOE Joint Genome Institute (JGI-PGF)"/>
            <person name="Walter F."/>
            <person name="Albersmeier A."/>
            <person name="Kalinowski J."/>
            <person name="Ruckert C."/>
        </authorList>
    </citation>
    <scope>NUCLEOTIDE SEQUENCE</scope>
    <source>
        <strain evidence="1">VKM Ac-1321</strain>
    </source>
</reference>
<evidence type="ECO:0000313" key="2">
    <source>
        <dbReference type="Proteomes" id="UP001143480"/>
    </source>
</evidence>
<sequence length="60" mass="6084">MLVPCEAAVLVPCEAAVLVPCEAAGPARREDGVPAPYEGLLVPDAVCAPQTLSPRRAGEG</sequence>